<dbReference type="OrthoDB" id="5470322at2"/>
<protein>
    <submittedName>
        <fullName evidence="1">Uncharacterized protein</fullName>
    </submittedName>
</protein>
<dbReference type="KEGG" id="dalk:DSCA_21640"/>
<organism evidence="1 2">
    <name type="scientific">Desulfosarcina alkanivorans</name>
    <dbReference type="NCBI Taxonomy" id="571177"/>
    <lineage>
        <taxon>Bacteria</taxon>
        <taxon>Pseudomonadati</taxon>
        <taxon>Thermodesulfobacteriota</taxon>
        <taxon>Desulfobacteria</taxon>
        <taxon>Desulfobacterales</taxon>
        <taxon>Desulfosarcinaceae</taxon>
        <taxon>Desulfosarcina</taxon>
    </lineage>
</organism>
<evidence type="ECO:0000313" key="1">
    <source>
        <dbReference type="EMBL" id="BBO68234.1"/>
    </source>
</evidence>
<proteinExistence type="predicted"/>
<dbReference type="AlphaFoldDB" id="A0A5K7YPE6"/>
<gene>
    <name evidence="1" type="ORF">DSCA_21640</name>
</gene>
<reference evidence="1 2" key="1">
    <citation type="submission" date="2019-11" db="EMBL/GenBank/DDBJ databases">
        <title>Comparative genomics of hydrocarbon-degrading Desulfosarcina strains.</title>
        <authorList>
            <person name="Watanabe M."/>
            <person name="Kojima H."/>
            <person name="Fukui M."/>
        </authorList>
    </citation>
    <scope>NUCLEOTIDE SEQUENCE [LARGE SCALE GENOMIC DNA]</scope>
    <source>
        <strain evidence="1 2">PL12</strain>
    </source>
</reference>
<sequence>MNTCPPSSSKTVYLCQVSPDVSCGACCGLYNVADPSPQALEAMLVRRTGWFADVPRTVAGIDAFKERVEGSEPRQHPFPEFHHCPFLGIIADTGRRVGCLLHPLADGNDGLDWRGLSYYGGMACRTYFCPSVRQLPARWLNVVRRSMDHWYLHGLIVTERHLLSAFFEELESRIGRPVREADVSDGAGTASLFRAFAGLKLNWPFRRQDAPGAGNYFFEDGRYRRPPVERTAPDIPASRFDHIFKELDSGFTSTADLSRAEERIETLFRRMTKRLQGGGGG</sequence>
<name>A0A5K7YPE6_9BACT</name>
<evidence type="ECO:0000313" key="2">
    <source>
        <dbReference type="Proteomes" id="UP000427906"/>
    </source>
</evidence>
<dbReference type="RefSeq" id="WP_155316416.1">
    <property type="nucleotide sequence ID" value="NZ_AP021874.1"/>
</dbReference>
<dbReference type="Proteomes" id="UP000427906">
    <property type="component" value="Chromosome"/>
</dbReference>
<accession>A0A5K7YPE6</accession>
<keyword evidence="2" id="KW-1185">Reference proteome</keyword>
<dbReference type="EMBL" id="AP021874">
    <property type="protein sequence ID" value="BBO68234.1"/>
    <property type="molecule type" value="Genomic_DNA"/>
</dbReference>